<dbReference type="NCBIfam" id="NF003473">
    <property type="entry name" value="PRK05105.1"/>
    <property type="match status" value="1"/>
</dbReference>
<dbReference type="SUPFAM" id="SSF51604">
    <property type="entry name" value="Enolase C-terminal domain-like"/>
    <property type="match status" value="1"/>
</dbReference>
<evidence type="ECO:0000256" key="3">
    <source>
        <dbReference type="ARBA" id="ARBA00023239"/>
    </source>
</evidence>
<dbReference type="EC" id="4.2.1.113" evidence="4"/>
<comment type="caution">
    <text evidence="6">The sequence shown here is derived from an EMBL/GenBank/DDBJ whole genome shotgun (WGS) entry which is preliminary data.</text>
</comment>
<dbReference type="GO" id="GO:0043748">
    <property type="term" value="F:O-succinylbenzoate synthase activity"/>
    <property type="evidence" value="ECO:0007669"/>
    <property type="project" value="UniProtKB-EC"/>
</dbReference>
<dbReference type="Pfam" id="PF13378">
    <property type="entry name" value="MR_MLE_C"/>
    <property type="match status" value="1"/>
</dbReference>
<dbReference type="PROSITE" id="PS00909">
    <property type="entry name" value="MR_MLE_2"/>
    <property type="match status" value="1"/>
</dbReference>
<organism evidence="6 7">
    <name type="scientific">Shewanella intestini</name>
    <dbReference type="NCBI Taxonomy" id="2017544"/>
    <lineage>
        <taxon>Bacteria</taxon>
        <taxon>Pseudomonadati</taxon>
        <taxon>Pseudomonadota</taxon>
        <taxon>Gammaproteobacteria</taxon>
        <taxon>Alteromonadales</taxon>
        <taxon>Shewanellaceae</taxon>
        <taxon>Shewanella</taxon>
    </lineage>
</organism>
<feature type="domain" description="Mandelate racemase/muconate lactonizing enzyme C-terminal" evidence="5">
    <location>
        <begin position="143"/>
        <end position="239"/>
    </location>
</feature>
<keyword evidence="3 6" id="KW-0456">Lyase</keyword>
<name>A0ABS5I5T7_9GAMM</name>
<reference evidence="6 7" key="1">
    <citation type="submission" date="2020-02" db="EMBL/GenBank/DDBJ databases">
        <title>Shewanella WXL01 sp. nov., a marine bacterium isolated from green algae in Luhuitou Fringing Reef (Northern South China Sea).</title>
        <authorList>
            <person name="Wang X."/>
        </authorList>
    </citation>
    <scope>NUCLEOTIDE SEQUENCE [LARGE SCALE GENOMIC DNA]</scope>
    <source>
        <strain evidence="6 7">MCCC 1A01895</strain>
    </source>
</reference>
<keyword evidence="2" id="KW-0460">Magnesium</keyword>
<evidence type="ECO:0000256" key="1">
    <source>
        <dbReference type="ARBA" id="ARBA00022723"/>
    </source>
</evidence>
<dbReference type="NCBIfam" id="TIGR01927">
    <property type="entry name" value="menC_gam_Gplu"/>
    <property type="match status" value="1"/>
</dbReference>
<dbReference type="SMART" id="SM00922">
    <property type="entry name" value="MR_MLE"/>
    <property type="match status" value="1"/>
</dbReference>
<evidence type="ECO:0000313" key="6">
    <source>
        <dbReference type="EMBL" id="MBR9728740.1"/>
    </source>
</evidence>
<gene>
    <name evidence="6" type="primary">menC</name>
    <name evidence="6" type="ORF">G3R48_12210</name>
</gene>
<evidence type="ECO:0000259" key="5">
    <source>
        <dbReference type="SMART" id="SM00922"/>
    </source>
</evidence>
<dbReference type="CDD" id="cd03320">
    <property type="entry name" value="OSBS"/>
    <property type="match status" value="1"/>
</dbReference>
<dbReference type="Proteomes" id="UP000811844">
    <property type="component" value="Unassembled WGS sequence"/>
</dbReference>
<dbReference type="SUPFAM" id="SSF54826">
    <property type="entry name" value="Enolase N-terminal domain-like"/>
    <property type="match status" value="1"/>
</dbReference>
<dbReference type="InterPro" id="IPR029017">
    <property type="entry name" value="Enolase-like_N"/>
</dbReference>
<evidence type="ECO:0000313" key="7">
    <source>
        <dbReference type="Proteomes" id="UP000811844"/>
    </source>
</evidence>
<dbReference type="Gene3D" id="3.20.20.120">
    <property type="entry name" value="Enolase-like C-terminal domain"/>
    <property type="match status" value="1"/>
</dbReference>
<dbReference type="InterPro" id="IPR036849">
    <property type="entry name" value="Enolase-like_C_sf"/>
</dbReference>
<dbReference type="InterPro" id="IPR013342">
    <property type="entry name" value="Mandelate_racemase_C"/>
</dbReference>
<evidence type="ECO:0000256" key="4">
    <source>
        <dbReference type="NCBIfam" id="TIGR01927"/>
    </source>
</evidence>
<dbReference type="InterPro" id="IPR041338">
    <property type="entry name" value="OSBS_N"/>
</dbReference>
<evidence type="ECO:0000256" key="2">
    <source>
        <dbReference type="ARBA" id="ARBA00022842"/>
    </source>
</evidence>
<keyword evidence="1" id="KW-0479">Metal-binding</keyword>
<dbReference type="Pfam" id="PF21508">
    <property type="entry name" value="MenC_N"/>
    <property type="match status" value="1"/>
</dbReference>
<protein>
    <recommendedName>
        <fullName evidence="4">o-succinylbenzoate synthase</fullName>
        <ecNumber evidence="4">4.2.1.113</ecNumber>
    </recommendedName>
</protein>
<keyword evidence="7" id="KW-1185">Reference proteome</keyword>
<dbReference type="RefSeq" id="WP_153664999.1">
    <property type="nucleotide sequence ID" value="NZ_JAAIKR010000012.1"/>
</dbReference>
<dbReference type="SFLD" id="SFLDS00001">
    <property type="entry name" value="Enolase"/>
    <property type="match status" value="1"/>
</dbReference>
<dbReference type="PANTHER" id="PTHR48073:SF2">
    <property type="entry name" value="O-SUCCINYLBENZOATE SYNTHASE"/>
    <property type="match status" value="1"/>
</dbReference>
<dbReference type="EMBL" id="JAAIKR010000012">
    <property type="protein sequence ID" value="MBR9728740.1"/>
    <property type="molecule type" value="Genomic_DNA"/>
</dbReference>
<accession>A0ABS5I5T7</accession>
<dbReference type="Gene3D" id="3.30.390.10">
    <property type="entry name" value="Enolase-like, N-terminal domain"/>
    <property type="match status" value="1"/>
</dbReference>
<dbReference type="PANTHER" id="PTHR48073">
    <property type="entry name" value="O-SUCCINYLBENZOATE SYNTHASE-RELATED"/>
    <property type="match status" value="1"/>
</dbReference>
<proteinExistence type="predicted"/>
<dbReference type="InterPro" id="IPR018110">
    <property type="entry name" value="Mandel_Rmase/mucon_lact_enz_CS"/>
</dbReference>
<dbReference type="SFLD" id="SFLDF00009">
    <property type="entry name" value="o-succinylbenzoate_synthase"/>
    <property type="match status" value="1"/>
</dbReference>
<dbReference type="InterPro" id="IPR029065">
    <property type="entry name" value="Enolase_C-like"/>
</dbReference>
<sequence>MPTTAIIHAFNLSRYRIKLNPALAVGQQRINQRHGLIVTLTVNQQGTLSTQYVEIAPLSGLDQHGQAISGFSPESLAQVTTALSAQLPTLLGQSVSTLLDLADSSPFASVQFGYSLLHAKLTTRFNQGLLEQRHVPLVHDAMDKQLVSQKVKAAKDNIIKVKVAQTDIDSEIAFIHHILQLNPKLRLRLDANRGFSFEQACHFLSCLPKASIDYIEEPCCQPQDNLDLYNTVKVKYALDESLLQPDFVFEAAAGIGALVIKPSLFGSLTKLQQLIEQAQHNGVRCILSSGLESDIGIIDLKKLSKVLTPDDIPGLDTLASFEQCLLNEGELNQALVELIAEQTQPINADSKTAKEAVL</sequence>
<dbReference type="SFLD" id="SFLDG00180">
    <property type="entry name" value="muconate_cycloisomerase"/>
    <property type="match status" value="1"/>
</dbReference>